<organism evidence="1 2">
    <name type="scientific">Neorhizobium alkalisoli</name>
    <dbReference type="NCBI Taxonomy" id="528178"/>
    <lineage>
        <taxon>Bacteria</taxon>
        <taxon>Pseudomonadati</taxon>
        <taxon>Pseudomonadota</taxon>
        <taxon>Alphaproteobacteria</taxon>
        <taxon>Hyphomicrobiales</taxon>
        <taxon>Rhizobiaceae</taxon>
        <taxon>Rhizobium/Agrobacterium group</taxon>
        <taxon>Neorhizobium</taxon>
    </lineage>
</organism>
<dbReference type="PROSITE" id="PS51257">
    <property type="entry name" value="PROKAR_LIPOPROTEIN"/>
    <property type="match status" value="1"/>
</dbReference>
<reference evidence="1 2" key="1">
    <citation type="submission" date="2019-06" db="EMBL/GenBank/DDBJ databases">
        <title>Sorghum-associated microbial communities from plants grown in Nebraska, USA.</title>
        <authorList>
            <person name="Schachtman D."/>
        </authorList>
    </citation>
    <scope>NUCLEOTIDE SEQUENCE [LARGE SCALE GENOMIC DNA]</scope>
    <source>
        <strain evidence="1 2">1225</strain>
    </source>
</reference>
<name>A0A561QHS2_9HYPH</name>
<dbReference type="EMBL" id="VIWP01000007">
    <property type="protein sequence ID" value="TWF49876.1"/>
    <property type="molecule type" value="Genomic_DNA"/>
</dbReference>
<protein>
    <submittedName>
        <fullName evidence="1">Uncharacterized protein</fullName>
    </submittedName>
</protein>
<accession>A0A561QHS2</accession>
<comment type="caution">
    <text evidence="1">The sequence shown here is derived from an EMBL/GenBank/DDBJ whole genome shotgun (WGS) entry which is preliminary data.</text>
</comment>
<dbReference type="AlphaFoldDB" id="A0A561QHS2"/>
<gene>
    <name evidence="1" type="ORF">FHW37_107243</name>
</gene>
<evidence type="ECO:0000313" key="2">
    <source>
        <dbReference type="Proteomes" id="UP000320653"/>
    </source>
</evidence>
<dbReference type="Proteomes" id="UP000320653">
    <property type="component" value="Unassembled WGS sequence"/>
</dbReference>
<keyword evidence="2" id="KW-1185">Reference proteome</keyword>
<proteinExistence type="predicted"/>
<evidence type="ECO:0000313" key="1">
    <source>
        <dbReference type="EMBL" id="TWF49876.1"/>
    </source>
</evidence>
<sequence length="121" mass="13619">MAGIRVQREQFTPETRNLAMMVKTGLALALSLACISAAESPENYRTYGDARIEDNAVLLAHYHRAVQKCGAEARTPPRGNFDLSTLHYNAALRACLYRQGYFDRGAFAYPATLIFDHFFDR</sequence>